<dbReference type="EMBL" id="ABJK02000009">
    <property type="protein sequence ID" value="EDT48595.1"/>
    <property type="molecule type" value="Genomic_DNA"/>
</dbReference>
<evidence type="ECO:0000313" key="1">
    <source>
        <dbReference type="EMBL" id="EDT48595.1"/>
    </source>
</evidence>
<reference evidence="1" key="1">
    <citation type="submission" date="2008-03" db="EMBL/GenBank/DDBJ databases">
        <authorList>
            <person name="Fulton L."/>
            <person name="Clifton S."/>
            <person name="Fulton B."/>
            <person name="Xu J."/>
            <person name="Minx P."/>
            <person name="Pepin K.H."/>
            <person name="Johnson M."/>
            <person name="Thiruvilangam P."/>
            <person name="Bhonagiri V."/>
            <person name="Nash W.E."/>
            <person name="Mardis E.R."/>
            <person name="Wilson R.K."/>
        </authorList>
    </citation>
    <scope>NUCLEOTIDE SEQUENCE</scope>
    <source>
        <strain evidence="1">ATCC BAA-102</strain>
    </source>
</reference>
<accession>A0ABM9XH64</accession>
<name>A0ABM9XH64_9STRE</name>
<proteinExistence type="predicted"/>
<dbReference type="Proteomes" id="UP000005602">
    <property type="component" value="Unassembled WGS sequence"/>
</dbReference>
<protein>
    <recommendedName>
        <fullName evidence="3">Transposase</fullName>
    </recommendedName>
</protein>
<sequence>MKSHNLERTKLVLSIFIFKAMRILNLKFSKFRKPKALRLMTLMRLLVASSLAFEQGSSSAIDNHLIFVFQKGLKSSLKDGMYTAKRLLNEIKEMVGLFLLKVKE</sequence>
<comment type="caution">
    <text evidence="1">The sequence shown here is derived from an EMBL/GenBank/DDBJ whole genome shotgun (WGS) entry which is preliminary data.</text>
</comment>
<evidence type="ECO:0000313" key="2">
    <source>
        <dbReference type="Proteomes" id="UP000005602"/>
    </source>
</evidence>
<reference evidence="1" key="2">
    <citation type="submission" date="2013-09" db="EMBL/GenBank/DDBJ databases">
        <title>Draft genome sequence of Streptococcus infantarius subsp. infantarius ATCC BAA-102.</title>
        <authorList>
            <person name="Sudarsanam P."/>
            <person name="Ley R."/>
            <person name="Guruge J."/>
            <person name="Turnbaugh P.J."/>
            <person name="Mahowald M."/>
            <person name="Liep D."/>
            <person name="Gordon J."/>
        </authorList>
    </citation>
    <scope>NUCLEOTIDE SEQUENCE</scope>
    <source>
        <strain evidence="1">ATCC BAA-102</strain>
    </source>
</reference>
<keyword evidence="2" id="KW-1185">Reference proteome</keyword>
<evidence type="ECO:0008006" key="3">
    <source>
        <dbReference type="Google" id="ProtNLM"/>
    </source>
</evidence>
<gene>
    <name evidence="1" type="ORF">STRINF_00143</name>
</gene>
<organism evidence="1 2">
    <name type="scientific">Streptococcus infantarius subsp. infantarius ATCC BAA-102</name>
    <dbReference type="NCBI Taxonomy" id="471872"/>
    <lineage>
        <taxon>Bacteria</taxon>
        <taxon>Bacillati</taxon>
        <taxon>Bacillota</taxon>
        <taxon>Bacilli</taxon>
        <taxon>Lactobacillales</taxon>
        <taxon>Streptococcaceae</taxon>
        <taxon>Streptococcus</taxon>
    </lineage>
</organism>